<dbReference type="EMBL" id="CP042262">
    <property type="protein sequence ID" value="QDY70669.1"/>
    <property type="molecule type" value="Genomic_DNA"/>
</dbReference>
<keyword evidence="1" id="KW-0614">Plasmid</keyword>
<accession>A0A5B8I9N9</accession>
<protein>
    <submittedName>
        <fullName evidence="1">PIG-L family deacetylase</fullName>
    </submittedName>
</protein>
<gene>
    <name evidence="1" type="ORF">FPZ52_13385</name>
</gene>
<geneLocation type="plasmid" evidence="1 2">
    <name>unnamed1</name>
</geneLocation>
<dbReference type="SUPFAM" id="SSF52317">
    <property type="entry name" value="Class I glutamine amidotransferase-like"/>
    <property type="match status" value="1"/>
</dbReference>
<reference evidence="1 2" key="1">
    <citation type="submission" date="2019-07" db="EMBL/GenBank/DDBJ databases">
        <title>Litoreibacter alkalisoli sp. nov., isolated from saline-alkaline soil.</title>
        <authorList>
            <person name="Wang S."/>
            <person name="Xu L."/>
            <person name="Xing Y.-T."/>
            <person name="Sun J.-Q."/>
        </authorList>
    </citation>
    <scope>NUCLEOTIDE SEQUENCE [LARGE SCALE GENOMIC DNA]</scope>
    <source>
        <strain evidence="1 2">LN3S51</strain>
        <plasmid evidence="1 2">unnamed1</plasmid>
    </source>
</reference>
<dbReference type="Pfam" id="PF02585">
    <property type="entry name" value="PIG-L"/>
    <property type="match status" value="1"/>
</dbReference>
<evidence type="ECO:0000313" key="2">
    <source>
        <dbReference type="Proteomes" id="UP000318483"/>
    </source>
</evidence>
<proteinExistence type="predicted"/>
<dbReference type="RefSeq" id="WP_146366085.1">
    <property type="nucleotide sequence ID" value="NZ_CP042262.1"/>
</dbReference>
<organism evidence="1 2">
    <name type="scientific">Qingshengfaniella alkalisoli</name>
    <dbReference type="NCBI Taxonomy" id="2599296"/>
    <lineage>
        <taxon>Bacteria</taxon>
        <taxon>Pseudomonadati</taxon>
        <taxon>Pseudomonadota</taxon>
        <taxon>Alphaproteobacteria</taxon>
        <taxon>Rhodobacterales</taxon>
        <taxon>Paracoccaceae</taxon>
        <taxon>Qingshengfaniella</taxon>
    </lineage>
</organism>
<dbReference type="InterPro" id="IPR024078">
    <property type="entry name" value="LmbE-like_dom_sf"/>
</dbReference>
<dbReference type="KEGG" id="lit:FPZ52_13385"/>
<dbReference type="Proteomes" id="UP000318483">
    <property type="component" value="Plasmid unnamed1"/>
</dbReference>
<dbReference type="InterPro" id="IPR029062">
    <property type="entry name" value="Class_I_gatase-like"/>
</dbReference>
<keyword evidence="2" id="KW-1185">Reference proteome</keyword>
<dbReference type="SUPFAM" id="SSF102588">
    <property type="entry name" value="LmbE-like"/>
    <property type="match status" value="1"/>
</dbReference>
<dbReference type="AlphaFoldDB" id="A0A5B8I9N9"/>
<name>A0A5B8I9N9_9RHOB</name>
<dbReference type="OrthoDB" id="9759749at2"/>
<dbReference type="InterPro" id="IPR003737">
    <property type="entry name" value="GlcNAc_PI_deacetylase-related"/>
</dbReference>
<evidence type="ECO:0000313" key="1">
    <source>
        <dbReference type="EMBL" id="QDY70669.1"/>
    </source>
</evidence>
<sequence>MPLTDRDRISRAASKPRIVDLWNALQSLKSLVSFMNSGAHPDDEISAMLAALRLRDGVSVSVACANRGEGGQNDIGTEATRDLGTLRTAEMEKSAAVLDIHLYWLSEHPDDTIFDFGFSKSGVETLAKWGRQRTLTRFVEIVRTERPDILCPTFLDVPGQHGHHRAMTQLAHEIMDAAADPGFQGVDLPVWQVAKLYLPAWSGTGSSYDDEVPPPPATVVVDGLGHDPVSGWTWEQTGQQSRWYHATQGMGHWIAEGQERNWPLHLVRSEVGDAETTIMHGLPSSLADLGEAASLSTAQLAIDAAINAFPNRAEIRKHAFAALAAIDASRSDVPPEHQHRLARKRQQLSKIIYLASELQVSAALENDVLRPGDQTGVMIEYRPDSDLTADVSMQLPGGWHSDGNQLTVSDTAPPTDPYPTEWDPHAPSLPALRISMHDCDTRADVHIPLDVPPVILPTHSVHVDPTAAIVNLSRETRRIELKLRDLQPAGAGLTADLPAGWTSKITDDRLEIELPDDVNAGRYEIPLSLDGHPISFVRHIAYPHIDPRMRSWPAVIQIAAAHITLPDTRIAYVGGGNDRVPYWLRMIGLNVTELDDTALSNPETLAAFDTLLIGLFAFRTRPTLSTVRDRLQSWVKQGGNLVTLYHRPRDNWDPDHTPPKRIEIGQPSLRWRVTDETAAVTMLARDHPLMTTPNRIDDIDWTGWDKERGLYFAKSWDTAYTPLLSMNDPDESPHEGALLSARIGRGRHTHCALVLHHQMENLVPGAFRLMANLLSA</sequence>
<dbReference type="Gene3D" id="3.40.50.10320">
    <property type="entry name" value="LmbE-like"/>
    <property type="match status" value="1"/>
</dbReference>